<gene>
    <name evidence="3" type="ORF">C8Q71DRAFT_856122</name>
</gene>
<organism evidence="3 4">
    <name type="scientific">Rhodofomes roseus</name>
    <dbReference type="NCBI Taxonomy" id="34475"/>
    <lineage>
        <taxon>Eukaryota</taxon>
        <taxon>Fungi</taxon>
        <taxon>Dikarya</taxon>
        <taxon>Basidiomycota</taxon>
        <taxon>Agaricomycotina</taxon>
        <taxon>Agaricomycetes</taxon>
        <taxon>Polyporales</taxon>
        <taxon>Rhodofomes</taxon>
    </lineage>
</organism>
<feature type="region of interest" description="Disordered" evidence="1">
    <location>
        <begin position="496"/>
        <end position="522"/>
    </location>
</feature>
<feature type="compositionally biased region" description="Polar residues" evidence="1">
    <location>
        <begin position="1042"/>
        <end position="1051"/>
    </location>
</feature>
<evidence type="ECO:0000259" key="2">
    <source>
        <dbReference type="Pfam" id="PF12937"/>
    </source>
</evidence>
<name>A0ABQ8KP37_9APHY</name>
<dbReference type="InterPro" id="IPR001810">
    <property type="entry name" value="F-box_dom"/>
</dbReference>
<feature type="region of interest" description="Disordered" evidence="1">
    <location>
        <begin position="749"/>
        <end position="858"/>
    </location>
</feature>
<feature type="region of interest" description="Disordered" evidence="1">
    <location>
        <begin position="650"/>
        <end position="722"/>
    </location>
</feature>
<feature type="compositionally biased region" description="Basic and acidic residues" evidence="1">
    <location>
        <begin position="749"/>
        <end position="774"/>
    </location>
</feature>
<feature type="compositionally biased region" description="Polar residues" evidence="1">
    <location>
        <begin position="792"/>
        <end position="808"/>
    </location>
</feature>
<feature type="compositionally biased region" description="Polar residues" evidence="1">
    <location>
        <begin position="1342"/>
        <end position="1352"/>
    </location>
</feature>
<accession>A0ABQ8KP37</accession>
<feature type="compositionally biased region" description="Low complexity" evidence="1">
    <location>
        <begin position="963"/>
        <end position="976"/>
    </location>
</feature>
<feature type="region of interest" description="Disordered" evidence="1">
    <location>
        <begin position="385"/>
        <end position="425"/>
    </location>
</feature>
<feature type="domain" description="F-box" evidence="2">
    <location>
        <begin position="7"/>
        <end position="42"/>
    </location>
</feature>
<evidence type="ECO:0000313" key="3">
    <source>
        <dbReference type="EMBL" id="KAH9839512.1"/>
    </source>
</evidence>
<protein>
    <recommendedName>
        <fullName evidence="2">F-box domain-containing protein</fullName>
    </recommendedName>
</protein>
<dbReference type="EMBL" id="JADCUA010000006">
    <property type="protein sequence ID" value="KAH9839512.1"/>
    <property type="molecule type" value="Genomic_DNA"/>
</dbReference>
<feature type="compositionally biased region" description="Low complexity" evidence="1">
    <location>
        <begin position="401"/>
        <end position="413"/>
    </location>
</feature>
<dbReference type="GeneID" id="72007991"/>
<feature type="compositionally biased region" description="Polar residues" evidence="1">
    <location>
        <begin position="501"/>
        <end position="522"/>
    </location>
</feature>
<feature type="compositionally biased region" description="Polar residues" evidence="1">
    <location>
        <begin position="1006"/>
        <end position="1016"/>
    </location>
</feature>
<feature type="compositionally biased region" description="Low complexity" evidence="1">
    <location>
        <begin position="1228"/>
        <end position="1239"/>
    </location>
</feature>
<evidence type="ECO:0000256" key="1">
    <source>
        <dbReference type="SAM" id="MobiDB-lite"/>
    </source>
</evidence>
<sequence length="1402" mass="153408">MAALHPVLPEDILFNIFSCLEKRTHLVSAMLVRRAWYGVAERLQYLDITLKFPLFEAAGDSQAVRCLTTLATRVTAANAVRHLAVSGMFTGDTVTLLFNALNQITRLLSLELRVTNRTHETTFQTLWQASCESSRFLPQLSAINTDDAVVAARVARGRPLSVLSLPELMEAARFDAVVDSLRASTAAVTQLRLYIDVHDISTAAGIVRTICRTLPSLSVLSLQLRFPNPADVTWDTIGDLLDDAESSLDRLHSLRVLSLVLIPDPVDLARLYEEKTKGLARRVVDRLPQLHRVELRWHGWIVSADAWTPTSQDSHQLQQETQRDISMVLSLSGTQKVPGTPARAQSASTEQSPGTNHLTGFSFSHIGKEPELLKRINLVDQDQELQYPSSPSTPALPDEPAVTAVSSQATSSSMPGASSRHAVLKREASAAGATFRLSPDTTLFHDGPSTFQVPALPKSSTALGISGMHYPEFAQHHRIGTTNSSLAPAKEAVAPMPADTSVASSRPSPLNSAGPSVLTPSQEARRIIPGTQDASPADLIARISQVAVEKAEWSEMKALMERYRREHVELLERNEESARAYQREREQASKVSAVADAAFTKFEALLHRQEERLAAEQQQAEFALADVQRTIADRHAAEAAEEAARAAAAERERFAQAEMDKAAEEETRRLAAEQEAARLAEESHKAEAERQRAEQERREVEEKRRAEEEQRAAEAAEDEERRKIYERKLAKAKQIKGAQIEAQRLEAKQMLEKRPKTAKEDLIARLEKEKREATSRSSSVSSSSTKPPASVGHSQETSSRTTSASNDTPAAATQPLATSLNGIDWSSLPAKPAATKPSRPSKLQVPNGKGKESGNAVPTPIVNQHAQLDGVLPSPVTANNPYKQQVNDNSQTNVHLQSELQTPKRAIEAGIKPEAITPRLPPGTPTQAMVNVDTSGVLVHNQHSALNVSELRGRTVKASKAVQRTSQPSSRHSSSTKVAPAGEAERPSVKQEPVPDIGDFVARSDNVPSATQTTGVVQHCHPDNASQTGSQVGRIARPRPNIPSSKPNNLGNARKAGQPSSAVQNDALPSPSQPLAQRLSMPGRPDSSIDTFDANEPGDADPWVNTPQSPVTAEEHIHRRFDAVRDERTFSRPAYDHYSPQRELTPPLPARVVSREHRYDHYSPTPGRPPRRERKRPRPNETASVNDDEPPPRRARMSPHDDPPRRRRATTPEIYDQPMQLPIGDGRWSSGSLPSWSSDPLPPQAQPPADQHNPYNAYAGHPPLRDGAPPRNYYDNASMYGEAYLPPLPQAEYNFELATASTQEPLVARSQTSQWPTEQNKPPQQRIAEPGPSLLLRITDSPRGTNGGTQARSRNRGKVDQSPPRQGQRSRGAAPSGRGRGRGAPTRGGRKQVSLESRLASG</sequence>
<evidence type="ECO:0000313" key="4">
    <source>
        <dbReference type="Proteomes" id="UP000814176"/>
    </source>
</evidence>
<dbReference type="Proteomes" id="UP000814176">
    <property type="component" value="Unassembled WGS sequence"/>
</dbReference>
<dbReference type="RefSeq" id="XP_047781267.1">
    <property type="nucleotide sequence ID" value="XM_047927259.1"/>
</dbReference>
<comment type="caution">
    <text evidence="3">The sequence shown here is derived from an EMBL/GenBank/DDBJ whole genome shotgun (WGS) entry which is preliminary data.</text>
</comment>
<reference evidence="3 4" key="1">
    <citation type="journal article" date="2021" name="Environ. Microbiol.">
        <title>Gene family expansions and transcriptome signatures uncover fungal adaptations to wood decay.</title>
        <authorList>
            <person name="Hage H."/>
            <person name="Miyauchi S."/>
            <person name="Viragh M."/>
            <person name="Drula E."/>
            <person name="Min B."/>
            <person name="Chaduli D."/>
            <person name="Navarro D."/>
            <person name="Favel A."/>
            <person name="Norest M."/>
            <person name="Lesage-Meessen L."/>
            <person name="Balint B."/>
            <person name="Merenyi Z."/>
            <person name="de Eugenio L."/>
            <person name="Morin E."/>
            <person name="Martinez A.T."/>
            <person name="Baldrian P."/>
            <person name="Stursova M."/>
            <person name="Martinez M.J."/>
            <person name="Novotny C."/>
            <person name="Magnuson J.K."/>
            <person name="Spatafora J.W."/>
            <person name="Maurice S."/>
            <person name="Pangilinan J."/>
            <person name="Andreopoulos W."/>
            <person name="LaButti K."/>
            <person name="Hundley H."/>
            <person name="Na H."/>
            <person name="Kuo A."/>
            <person name="Barry K."/>
            <person name="Lipzen A."/>
            <person name="Henrissat B."/>
            <person name="Riley R."/>
            <person name="Ahrendt S."/>
            <person name="Nagy L.G."/>
            <person name="Grigoriev I.V."/>
            <person name="Martin F."/>
            <person name="Rosso M.N."/>
        </authorList>
    </citation>
    <scope>NUCLEOTIDE SEQUENCE [LARGE SCALE GENOMIC DNA]</scope>
    <source>
        <strain evidence="3 4">CIRM-BRFM 1785</strain>
    </source>
</reference>
<feature type="compositionally biased region" description="Basic and acidic residues" evidence="1">
    <location>
        <begin position="1113"/>
        <end position="1130"/>
    </location>
</feature>
<dbReference type="CDD" id="cd09917">
    <property type="entry name" value="F-box_SF"/>
    <property type="match status" value="1"/>
</dbReference>
<dbReference type="Pfam" id="PF12937">
    <property type="entry name" value="F-box-like"/>
    <property type="match status" value="1"/>
</dbReference>
<proteinExistence type="predicted"/>
<feature type="compositionally biased region" description="Polar residues" evidence="1">
    <location>
        <begin position="1302"/>
        <end position="1323"/>
    </location>
</feature>
<keyword evidence="4" id="KW-1185">Reference proteome</keyword>
<feature type="compositionally biased region" description="Low complexity" evidence="1">
    <location>
        <begin position="1369"/>
        <end position="1387"/>
    </location>
</feature>
<feature type="region of interest" description="Disordered" evidence="1">
    <location>
        <begin position="949"/>
        <end position="1273"/>
    </location>
</feature>
<feature type="region of interest" description="Disordered" evidence="1">
    <location>
        <begin position="1302"/>
        <end position="1402"/>
    </location>
</feature>
<feature type="compositionally biased region" description="Low complexity" evidence="1">
    <location>
        <begin position="775"/>
        <end position="791"/>
    </location>
</feature>
<feature type="region of interest" description="Disordered" evidence="1">
    <location>
        <begin position="334"/>
        <end position="356"/>
    </location>
</feature>